<keyword evidence="1" id="KW-0732">Signal</keyword>
<keyword evidence="3" id="KW-1185">Reference proteome</keyword>
<dbReference type="KEGG" id="nar:Saro_0763"/>
<reference evidence="3" key="1">
    <citation type="submission" date="2006-01" db="EMBL/GenBank/DDBJ databases">
        <title>Complete sequence of Novosphingobium aromaticivorans DSM 12444.</title>
        <authorList>
            <consortium name="US DOE Joint Genome Institute"/>
            <person name="Copeland A."/>
            <person name="Lucas S."/>
            <person name="Lapidus A."/>
            <person name="Barry K."/>
            <person name="Detter J.C."/>
            <person name="Glavina T."/>
            <person name="Hammon N."/>
            <person name="Israni S."/>
            <person name="Pitluck S."/>
            <person name="Chain P."/>
            <person name="Malfatti S."/>
            <person name="Shin M."/>
            <person name="Vergez L."/>
            <person name="Schmutz J."/>
            <person name="Larimer F."/>
            <person name="Land M."/>
            <person name="Kyrpides N."/>
            <person name="Ivanova N."/>
            <person name="Fredrickson J."/>
            <person name="Balkwill D."/>
            <person name="Romine M.F."/>
            <person name="Richardson P."/>
        </authorList>
    </citation>
    <scope>NUCLEOTIDE SEQUENCE [LARGE SCALE GENOMIC DNA]</scope>
    <source>
        <strain evidence="3">ATCC 700278 / DSM 12444 / CCUG 56034 / CIP 105152 / NBRC 16084 / F199</strain>
    </source>
</reference>
<dbReference type="AlphaFoldDB" id="Q2GAB4"/>
<proteinExistence type="predicted"/>
<name>Q2GAB4_NOVAD</name>
<evidence type="ECO:0000256" key="1">
    <source>
        <dbReference type="SAM" id="SignalP"/>
    </source>
</evidence>
<dbReference type="HOGENOM" id="CLU_775759_0_0_5"/>
<organism evidence="2 3">
    <name type="scientific">Novosphingobium aromaticivorans (strain ATCC 700278 / DSM 12444 / CCUG 56034 / CIP 105152 / NBRC 16084 / F199)</name>
    <dbReference type="NCBI Taxonomy" id="279238"/>
    <lineage>
        <taxon>Bacteria</taxon>
        <taxon>Pseudomonadati</taxon>
        <taxon>Pseudomonadota</taxon>
        <taxon>Alphaproteobacteria</taxon>
        <taxon>Sphingomonadales</taxon>
        <taxon>Sphingomonadaceae</taxon>
        <taxon>Novosphingobium</taxon>
    </lineage>
</organism>
<dbReference type="STRING" id="279238.Saro_0763"/>
<feature type="signal peptide" evidence="1">
    <location>
        <begin position="1"/>
        <end position="27"/>
    </location>
</feature>
<protein>
    <submittedName>
        <fullName evidence="2">Twin-arginine translocation pathway signal</fullName>
    </submittedName>
</protein>
<evidence type="ECO:0000313" key="2">
    <source>
        <dbReference type="EMBL" id="ABD25209.1"/>
    </source>
</evidence>
<sequence>MGISKFLRRTAIAVATVAASVSGVAHAATCGILSSGTSSTTVNYDPFNPTGLGATSITLQLKRVNGSGGEKTDIVNFYLRAHDANANGTTVVANSVVVAGNYAGLGYDIFYDSNETPPVVAPTSVDPSGTNKFLKIAFTGNNAASDFATVNFTVQLPAKLDLTNSATLSFDAVFACSTTGGGGQSQQTGEITNAISFPIKVLSALQASYAGNDLSFGEIGNVATSQVTATPANYRTSPNNYIRVQSSGPYRVTLTSGNSYRMTYPGGNLGTATQRVNYSLKFLGLTRDETATSAITRTCSRAGVGNSVEDKLYLQATLREGGQGKFVAPNYRDLLTVTIEPLAVPDPIVDCNAYTVP</sequence>
<dbReference type="eggNOG" id="ENOG5032I5T">
    <property type="taxonomic scope" value="Bacteria"/>
</dbReference>
<gene>
    <name evidence="2" type="ordered locus">Saro_0763</name>
</gene>
<dbReference type="EMBL" id="CP000248">
    <property type="protein sequence ID" value="ABD25209.1"/>
    <property type="molecule type" value="Genomic_DNA"/>
</dbReference>
<accession>Q2GAB4</accession>
<evidence type="ECO:0000313" key="3">
    <source>
        <dbReference type="Proteomes" id="UP000009134"/>
    </source>
</evidence>
<dbReference type="RefSeq" id="WP_011444423.1">
    <property type="nucleotide sequence ID" value="NC_007794.1"/>
</dbReference>
<feature type="chain" id="PRO_5004208153" evidence="1">
    <location>
        <begin position="28"/>
        <end position="357"/>
    </location>
</feature>
<dbReference type="Proteomes" id="UP000009134">
    <property type="component" value="Chromosome"/>
</dbReference>